<reference evidence="4 5" key="1">
    <citation type="submission" date="2015-11" db="EMBL/GenBank/DDBJ databases">
        <title>Exploring the genomic traits of fungus-feeding bacterial genus Collimonas.</title>
        <authorList>
            <person name="Song C."/>
            <person name="Schmidt R."/>
            <person name="de Jager V."/>
            <person name="Krzyzanowska D."/>
            <person name="Jongedijk E."/>
            <person name="Cankar K."/>
            <person name="Beekwilder J."/>
            <person name="van Veen A."/>
            <person name="de Boer W."/>
            <person name="van Veen J.A."/>
            <person name="Garbeva P."/>
        </authorList>
    </citation>
    <scope>NUCLEOTIDE SEQUENCE [LARGE SCALE GENOMIC DNA]</scope>
    <source>
        <strain evidence="4 5">Ter6</strain>
    </source>
</reference>
<organism evidence="4">
    <name type="scientific">Collimonas fungivorans</name>
    <dbReference type="NCBI Taxonomy" id="158899"/>
    <lineage>
        <taxon>Bacteria</taxon>
        <taxon>Pseudomonadati</taxon>
        <taxon>Pseudomonadota</taxon>
        <taxon>Betaproteobacteria</taxon>
        <taxon>Burkholderiales</taxon>
        <taxon>Oxalobacteraceae</taxon>
        <taxon>Collimonas</taxon>
    </lineage>
</organism>
<proteinExistence type="inferred from homology"/>
<evidence type="ECO:0000259" key="3">
    <source>
        <dbReference type="Pfam" id="PF13458"/>
    </source>
</evidence>
<evidence type="ECO:0000313" key="4">
    <source>
        <dbReference type="EMBL" id="AMO93259.1"/>
    </source>
</evidence>
<dbReference type="Proteomes" id="UP000072421">
    <property type="component" value="Chromosome"/>
</dbReference>
<dbReference type="InterPro" id="IPR028081">
    <property type="entry name" value="Leu-bd"/>
</dbReference>
<protein>
    <submittedName>
        <fullName evidence="4">Receptor ligand binding region family protein</fullName>
    </submittedName>
</protein>
<evidence type="ECO:0000256" key="1">
    <source>
        <dbReference type="ARBA" id="ARBA00010062"/>
    </source>
</evidence>
<gene>
    <name evidence="4" type="ORF">CFter6_0530</name>
</gene>
<accession>A0A127P610</accession>
<dbReference type="PATRIC" id="fig|158899.10.peg.545"/>
<keyword evidence="2" id="KW-0732">Signal</keyword>
<dbReference type="AlphaFoldDB" id="A0A127P610"/>
<dbReference type="PANTHER" id="PTHR47151:SF2">
    <property type="entry name" value="AMINO ACID BINDING PROTEIN"/>
    <property type="match status" value="1"/>
</dbReference>
<evidence type="ECO:0000256" key="2">
    <source>
        <dbReference type="ARBA" id="ARBA00022729"/>
    </source>
</evidence>
<evidence type="ECO:0000313" key="5">
    <source>
        <dbReference type="Proteomes" id="UP000072421"/>
    </source>
</evidence>
<keyword evidence="4" id="KW-0675">Receptor</keyword>
<dbReference type="Gene3D" id="3.40.50.2300">
    <property type="match status" value="2"/>
</dbReference>
<dbReference type="Pfam" id="PF13458">
    <property type="entry name" value="Peripla_BP_6"/>
    <property type="match status" value="1"/>
</dbReference>
<sequence>MNVKTVAIVDDATTYGQGLANEFEKAIKKLGVQVVSRDATNDKAVDFSAILTKIKSKNPDVIMFGGADAGAGPFAKQARQLGVRATIVGGDGICTEKLAELAGSAAEKVVCSEAGLPIEKMSGGNEFQAKFVKRFGKPVQAYAPYNYDAVYVIVDAMKRANSVNKEKILAVMPATKFRGITGDISFDGKGDLSHGTISMLTYIAGKKKPID</sequence>
<dbReference type="SUPFAM" id="SSF53822">
    <property type="entry name" value="Periplasmic binding protein-like I"/>
    <property type="match status" value="1"/>
</dbReference>
<feature type="domain" description="Leucine-binding protein" evidence="3">
    <location>
        <begin position="3"/>
        <end position="189"/>
    </location>
</feature>
<dbReference type="CDD" id="cd06342">
    <property type="entry name" value="PBP1_ABC_LIVBP-like"/>
    <property type="match status" value="1"/>
</dbReference>
<dbReference type="InterPro" id="IPR028082">
    <property type="entry name" value="Peripla_BP_I"/>
</dbReference>
<name>A0A127P610_9BURK</name>
<dbReference type="EMBL" id="CP013232">
    <property type="protein sequence ID" value="AMO93259.1"/>
    <property type="molecule type" value="Genomic_DNA"/>
</dbReference>
<dbReference type="PANTHER" id="PTHR47151">
    <property type="entry name" value="LEU/ILE/VAL-BINDING ABC TRANSPORTER SUBUNIT"/>
    <property type="match status" value="1"/>
</dbReference>
<comment type="similarity">
    <text evidence="1">Belongs to the leucine-binding protein family.</text>
</comment>